<feature type="region of interest" description="Disordered" evidence="1">
    <location>
        <begin position="225"/>
        <end position="453"/>
    </location>
</feature>
<sequence length="453" mass="45084">MSVQRTRIVSLLAVPVLLAGAGLTACSSNGGKPSKIALEAAGVVAAQPFVQAPGADIQGVKAVPVTGGTTRADAKGAFGGTPGQTHCDRAKLIDQLTQDPVKGKAWADVRGIAFDRIKDHINGLNEVTLAQDTLVENHNYQGDGKTVAYLSVLQAGVTILQDDYGTPSVKCNCGNPLGKPEDVDRKGSTYTGTKWERFEVTQITVIEARTIEEGPLKSVSLIDVRQPDKAFDRPAKGDGSTDGKPYTLPPQSRPGGTGSPSAEGSGSPSGSASGSASGSPSEPGTGSPSGSASDSPSGSGSASRPSGSSTSSGKGTGGTGSHSPSSSGGHTASKPPSLPAPTHTGGGTGGSTGGGGGTHTTPPKSIAPPPPTSGHTPGTVPTHATTAAPVRTTAVAPPPVHTTAVAPPVRTAAPPERKTEAPPARRTEAPPERTAAPPAVSPQAPNEHAPTGY</sequence>
<name>A0ABV9BNH4_9ACTN</name>
<keyword evidence="5" id="KW-1185">Reference proteome</keyword>
<feature type="compositionally biased region" description="Basic and acidic residues" evidence="1">
    <location>
        <begin position="225"/>
        <end position="241"/>
    </location>
</feature>
<feature type="compositionally biased region" description="Low complexity" evidence="1">
    <location>
        <begin position="259"/>
        <end position="313"/>
    </location>
</feature>
<proteinExistence type="predicted"/>
<comment type="caution">
    <text evidence="4">The sequence shown here is derived from an EMBL/GenBank/DDBJ whole genome shotgun (WGS) entry which is preliminary data.</text>
</comment>
<feature type="compositionally biased region" description="Gly residues" evidence="1">
    <location>
        <begin position="344"/>
        <end position="358"/>
    </location>
</feature>
<feature type="compositionally biased region" description="Low complexity" evidence="1">
    <location>
        <begin position="373"/>
        <end position="414"/>
    </location>
</feature>
<evidence type="ECO:0000259" key="3">
    <source>
        <dbReference type="Pfam" id="PF20568"/>
    </source>
</evidence>
<feature type="compositionally biased region" description="Low complexity" evidence="1">
    <location>
        <begin position="321"/>
        <end position="333"/>
    </location>
</feature>
<protein>
    <submittedName>
        <fullName evidence="4">DUF6777 domain-containing protein</fullName>
    </submittedName>
</protein>
<organism evidence="4 5">
    <name type="scientific">Streptomyces ehimensis</name>
    <dbReference type="NCBI Taxonomy" id="68195"/>
    <lineage>
        <taxon>Bacteria</taxon>
        <taxon>Bacillati</taxon>
        <taxon>Actinomycetota</taxon>
        <taxon>Actinomycetes</taxon>
        <taxon>Kitasatosporales</taxon>
        <taxon>Streptomycetaceae</taxon>
        <taxon>Streptomyces</taxon>
    </lineage>
</organism>
<evidence type="ECO:0000313" key="5">
    <source>
        <dbReference type="Proteomes" id="UP001595990"/>
    </source>
</evidence>
<dbReference type="EMBL" id="JBHSFS010000010">
    <property type="protein sequence ID" value="MFC4515609.1"/>
    <property type="molecule type" value="Genomic_DNA"/>
</dbReference>
<dbReference type="RefSeq" id="WP_358238199.1">
    <property type="nucleotide sequence ID" value="NZ_JBHSFS010000010.1"/>
</dbReference>
<feature type="compositionally biased region" description="Basic and acidic residues" evidence="1">
    <location>
        <begin position="415"/>
        <end position="431"/>
    </location>
</feature>
<feature type="chain" id="PRO_5047303582" evidence="2">
    <location>
        <begin position="22"/>
        <end position="453"/>
    </location>
</feature>
<gene>
    <name evidence="4" type="ORF">ACFPEN_21985</name>
</gene>
<evidence type="ECO:0000313" key="4">
    <source>
        <dbReference type="EMBL" id="MFC4515609.1"/>
    </source>
</evidence>
<reference evidence="5" key="1">
    <citation type="journal article" date="2019" name="Int. J. Syst. Evol. Microbiol.">
        <title>The Global Catalogue of Microorganisms (GCM) 10K type strain sequencing project: providing services to taxonomists for standard genome sequencing and annotation.</title>
        <authorList>
            <consortium name="The Broad Institute Genomics Platform"/>
            <consortium name="The Broad Institute Genome Sequencing Center for Infectious Disease"/>
            <person name="Wu L."/>
            <person name="Ma J."/>
        </authorList>
    </citation>
    <scope>NUCLEOTIDE SEQUENCE [LARGE SCALE GENOMIC DNA]</scope>
    <source>
        <strain evidence="5">CECT 8064</strain>
    </source>
</reference>
<dbReference type="InterPro" id="IPR046704">
    <property type="entry name" value="DUF6777"/>
</dbReference>
<dbReference type="Proteomes" id="UP001595990">
    <property type="component" value="Unassembled WGS sequence"/>
</dbReference>
<evidence type="ECO:0000256" key="1">
    <source>
        <dbReference type="SAM" id="MobiDB-lite"/>
    </source>
</evidence>
<accession>A0ABV9BNH4</accession>
<feature type="signal peptide" evidence="2">
    <location>
        <begin position="1"/>
        <end position="21"/>
    </location>
</feature>
<feature type="domain" description="DUF6777" evidence="3">
    <location>
        <begin position="71"/>
        <end position="226"/>
    </location>
</feature>
<dbReference type="Pfam" id="PF20568">
    <property type="entry name" value="DUF6777"/>
    <property type="match status" value="1"/>
</dbReference>
<evidence type="ECO:0000256" key="2">
    <source>
        <dbReference type="SAM" id="SignalP"/>
    </source>
</evidence>
<keyword evidence="2" id="KW-0732">Signal</keyword>
<dbReference type="PROSITE" id="PS51257">
    <property type="entry name" value="PROKAR_LIPOPROTEIN"/>
    <property type="match status" value="1"/>
</dbReference>